<feature type="repeat" description="WD" evidence="5">
    <location>
        <begin position="430"/>
        <end position="472"/>
    </location>
</feature>
<dbReference type="GO" id="GO:0005730">
    <property type="term" value="C:nucleolus"/>
    <property type="evidence" value="ECO:0007669"/>
    <property type="project" value="UniProtKB-SubCell"/>
</dbReference>
<evidence type="ECO:0000256" key="4">
    <source>
        <dbReference type="ARBA" id="ARBA00023242"/>
    </source>
</evidence>
<dbReference type="EMBL" id="JAKWBI020000175">
    <property type="protein sequence ID" value="KAJ2900301.1"/>
    <property type="molecule type" value="Genomic_DNA"/>
</dbReference>
<evidence type="ECO:0000313" key="9">
    <source>
        <dbReference type="Proteomes" id="UP001201980"/>
    </source>
</evidence>
<dbReference type="CDD" id="cd00200">
    <property type="entry name" value="WD40"/>
    <property type="match status" value="1"/>
</dbReference>
<dbReference type="InterPro" id="IPR019775">
    <property type="entry name" value="WD40_repeat_CS"/>
</dbReference>
<keyword evidence="2 5" id="KW-0853">WD repeat</keyword>
<dbReference type="PANTHER" id="PTHR19848">
    <property type="entry name" value="WD40 REPEAT PROTEIN"/>
    <property type="match status" value="1"/>
</dbReference>
<feature type="region of interest" description="Disordered" evidence="6">
    <location>
        <begin position="135"/>
        <end position="180"/>
    </location>
</feature>
<accession>A0AAD5WR85</accession>
<dbReference type="Proteomes" id="UP001201980">
    <property type="component" value="Unassembled WGS sequence"/>
</dbReference>
<feature type="signal peptide" evidence="7">
    <location>
        <begin position="1"/>
        <end position="18"/>
    </location>
</feature>
<feature type="repeat" description="WD" evidence="5">
    <location>
        <begin position="516"/>
        <end position="564"/>
    </location>
</feature>
<sequence>MAILSLTLLFLSALAAQGQQLQERQDSVTEVTATLIVITSASTSTTAESESATTPAATDAQISRLVGIGCTDLEDDATVSMYISCTSSVSSEIDASCNTESTDCDCLHIQSPLVACIGDVCPPEPAALLTDDLESCSGASKTSTGPSTSKTLSNLDSDPSTTEVPTDATTATEDDVETDTSEDFGVMATPALGAAVVGAVGVGVVGALIIGNEKAGAYAEPQVSEGYVNMVSNEGDRKSCIHALPLYILVFHNLDICRFSSSSISQIPTNCWRRRILRMATVAPPPAKRQRREDAERAAIQQDVTAVAPSEEGTFRARFIDNDGNQMADVIEIPLADASEKNVSQLLNTLLGREQHDNLPYRFRIHVPGTDTIIDAWPRGGGAPQTGAAGLGALLRSHGVDNPDEMTITLSAEPQAVFKVQAVTRMAARIPGHGENILCAQFSPKSSSRLATGSGDCTARIWDTDTGTPKTTLKGHRSWVLVVAWSPDGERLATGGNDKEVRVWDPEKGKQVGAAWAGHRDFITSLAWEPYHLWDRESGGRLASASKDSTVRVWRANTGRTEHVLSGHKGKVTCVRWGGTGMVYTASNDKTIRVWRASDGTLAHTLASHAHWVNHLALSTEFVLRTGFFDKEMGPVPDTPEGKRERAKQRFEKAAVVQGKAAERLVSGSEDFTMYLWDPSQSNKPIARMHGHQKQVNHVTFSPDGTLIASAAWDNHTKIWSGKDGRFINTLRGHVAPVFQAAFSADSRLLVTGSRDTTLKVWDMRTCKLSVDLPGHQDQVFAVDWAPDGKMVGSGGADKAVRLWRN</sequence>
<feature type="repeat" description="WD" evidence="5">
    <location>
        <begin position="773"/>
        <end position="806"/>
    </location>
</feature>
<evidence type="ECO:0000256" key="6">
    <source>
        <dbReference type="SAM" id="MobiDB-lite"/>
    </source>
</evidence>
<feature type="repeat" description="WD" evidence="5">
    <location>
        <begin position="689"/>
        <end position="730"/>
    </location>
</feature>
<dbReference type="InterPro" id="IPR036322">
    <property type="entry name" value="WD40_repeat_dom_sf"/>
</dbReference>
<evidence type="ECO:0000256" key="5">
    <source>
        <dbReference type="PROSITE-ProRule" id="PRU00221"/>
    </source>
</evidence>
<keyword evidence="9" id="KW-1185">Reference proteome</keyword>
<keyword evidence="4" id="KW-0539">Nucleus</keyword>
<feature type="compositionally biased region" description="Low complexity" evidence="6">
    <location>
        <begin position="137"/>
        <end position="171"/>
    </location>
</feature>
<feature type="repeat" description="WD" evidence="5">
    <location>
        <begin position="473"/>
        <end position="514"/>
    </location>
</feature>
<feature type="repeat" description="WD" evidence="5">
    <location>
        <begin position="565"/>
        <end position="605"/>
    </location>
</feature>
<dbReference type="InterPro" id="IPR020472">
    <property type="entry name" value="WD40_PAC1"/>
</dbReference>
<gene>
    <name evidence="8" type="ORF">MKZ38_002519</name>
</gene>
<evidence type="ECO:0000313" key="8">
    <source>
        <dbReference type="EMBL" id="KAJ2900301.1"/>
    </source>
</evidence>
<evidence type="ECO:0000256" key="3">
    <source>
        <dbReference type="ARBA" id="ARBA00022737"/>
    </source>
</evidence>
<dbReference type="PROSITE" id="PS50082">
    <property type="entry name" value="WD_REPEATS_2"/>
    <property type="match status" value="7"/>
</dbReference>
<comment type="subcellular location">
    <subcellularLocation>
        <location evidence="1">Nucleus</location>
        <location evidence="1">Nucleolus</location>
    </subcellularLocation>
</comment>
<reference evidence="8" key="1">
    <citation type="submission" date="2022-07" db="EMBL/GenBank/DDBJ databases">
        <title>Draft genome sequence of Zalerion maritima ATCC 34329, a (micro)plastics degrading marine fungus.</title>
        <authorList>
            <person name="Paco A."/>
            <person name="Goncalves M.F.M."/>
            <person name="Rocha-Santos T.A.P."/>
            <person name="Alves A."/>
        </authorList>
    </citation>
    <scope>NUCLEOTIDE SEQUENCE</scope>
    <source>
        <strain evidence="8">ATCC 34329</strain>
    </source>
</reference>
<dbReference type="PRINTS" id="PR00320">
    <property type="entry name" value="GPROTEINBRPT"/>
</dbReference>
<evidence type="ECO:0000256" key="2">
    <source>
        <dbReference type="ARBA" id="ARBA00022574"/>
    </source>
</evidence>
<protein>
    <submittedName>
        <fullName evidence="8">Uncharacterized protein</fullName>
    </submittedName>
</protein>
<dbReference type="PANTHER" id="PTHR19848:SF0">
    <property type="entry name" value="NOTCHLESS PROTEIN HOMOLOG 1"/>
    <property type="match status" value="1"/>
</dbReference>
<dbReference type="Gene3D" id="2.130.10.10">
    <property type="entry name" value="YVTN repeat-like/Quinoprotein amine dehydrogenase"/>
    <property type="match status" value="1"/>
</dbReference>
<dbReference type="SMART" id="SM00320">
    <property type="entry name" value="WD40"/>
    <property type="match status" value="8"/>
</dbReference>
<dbReference type="SUPFAM" id="SSF50978">
    <property type="entry name" value="WD40 repeat-like"/>
    <property type="match status" value="1"/>
</dbReference>
<dbReference type="InterPro" id="IPR001680">
    <property type="entry name" value="WD40_rpt"/>
</dbReference>
<dbReference type="Pfam" id="PF00400">
    <property type="entry name" value="WD40"/>
    <property type="match status" value="7"/>
</dbReference>
<evidence type="ECO:0000256" key="7">
    <source>
        <dbReference type="SAM" id="SignalP"/>
    </source>
</evidence>
<name>A0AAD5WR85_9PEZI</name>
<dbReference type="InterPro" id="IPR015943">
    <property type="entry name" value="WD40/YVTN_repeat-like_dom_sf"/>
</dbReference>
<dbReference type="PROSITE" id="PS50294">
    <property type="entry name" value="WD_REPEATS_REGION"/>
    <property type="match status" value="7"/>
</dbReference>
<feature type="repeat" description="WD" evidence="5">
    <location>
        <begin position="731"/>
        <end position="766"/>
    </location>
</feature>
<keyword evidence="3" id="KW-0677">Repeat</keyword>
<evidence type="ECO:0000256" key="1">
    <source>
        <dbReference type="ARBA" id="ARBA00004604"/>
    </source>
</evidence>
<dbReference type="GO" id="GO:0000027">
    <property type="term" value="P:ribosomal large subunit assembly"/>
    <property type="evidence" value="ECO:0007669"/>
    <property type="project" value="TreeGrafter"/>
</dbReference>
<organism evidence="8 9">
    <name type="scientific">Zalerion maritima</name>
    <dbReference type="NCBI Taxonomy" id="339359"/>
    <lineage>
        <taxon>Eukaryota</taxon>
        <taxon>Fungi</taxon>
        <taxon>Dikarya</taxon>
        <taxon>Ascomycota</taxon>
        <taxon>Pezizomycotina</taxon>
        <taxon>Sordariomycetes</taxon>
        <taxon>Lulworthiomycetidae</taxon>
        <taxon>Lulworthiales</taxon>
        <taxon>Lulworthiaceae</taxon>
        <taxon>Zalerion</taxon>
    </lineage>
</organism>
<keyword evidence="7" id="KW-0732">Signal</keyword>
<feature type="chain" id="PRO_5041909742" evidence="7">
    <location>
        <begin position="19"/>
        <end position="806"/>
    </location>
</feature>
<comment type="caution">
    <text evidence="8">The sequence shown here is derived from an EMBL/GenBank/DDBJ whole genome shotgun (WGS) entry which is preliminary data.</text>
</comment>
<dbReference type="PROSITE" id="PS00678">
    <property type="entry name" value="WD_REPEATS_1"/>
    <property type="match status" value="2"/>
</dbReference>
<proteinExistence type="predicted"/>
<dbReference type="AlphaFoldDB" id="A0AAD5WR85"/>